<accession>A0A8J3PQ49</accession>
<name>A0A8J3PQ49_9ACTN</name>
<evidence type="ECO:0000313" key="1">
    <source>
        <dbReference type="EMBL" id="GIG76593.1"/>
    </source>
</evidence>
<gene>
    <name evidence="1" type="ORF">Pfl04_49970</name>
</gene>
<protein>
    <submittedName>
        <fullName evidence="1">Uncharacterized protein</fullName>
    </submittedName>
</protein>
<sequence>MPPSGAGTLAPYRLVTALNARLPRFRLTTVHVDAYPRLRAADCDLLADLLNEGTVAVAVVPAADPGPTAEALAARLTADTALRLGYDPTDGTQLWTLAGG</sequence>
<evidence type="ECO:0000313" key="2">
    <source>
        <dbReference type="Proteomes" id="UP000653674"/>
    </source>
</evidence>
<dbReference type="AlphaFoldDB" id="A0A8J3PQ49"/>
<dbReference type="EMBL" id="BONU01000064">
    <property type="protein sequence ID" value="GIG76593.1"/>
    <property type="molecule type" value="Genomic_DNA"/>
</dbReference>
<dbReference type="Proteomes" id="UP000653674">
    <property type="component" value="Unassembled WGS sequence"/>
</dbReference>
<proteinExistence type="predicted"/>
<comment type="caution">
    <text evidence="1">The sequence shown here is derived from an EMBL/GenBank/DDBJ whole genome shotgun (WGS) entry which is preliminary data.</text>
</comment>
<keyword evidence="2" id="KW-1185">Reference proteome</keyword>
<reference evidence="1" key="1">
    <citation type="submission" date="2021-01" db="EMBL/GenBank/DDBJ databases">
        <title>Whole genome shotgun sequence of Planosporangium flavigriseum NBRC 105377.</title>
        <authorList>
            <person name="Komaki H."/>
            <person name="Tamura T."/>
        </authorList>
    </citation>
    <scope>NUCLEOTIDE SEQUENCE</scope>
    <source>
        <strain evidence="1">NBRC 105377</strain>
    </source>
</reference>
<organism evidence="1 2">
    <name type="scientific">Planosporangium flavigriseum</name>
    <dbReference type="NCBI Taxonomy" id="373681"/>
    <lineage>
        <taxon>Bacteria</taxon>
        <taxon>Bacillati</taxon>
        <taxon>Actinomycetota</taxon>
        <taxon>Actinomycetes</taxon>
        <taxon>Micromonosporales</taxon>
        <taxon>Micromonosporaceae</taxon>
        <taxon>Planosporangium</taxon>
    </lineage>
</organism>